<dbReference type="GO" id="GO:0015074">
    <property type="term" value="P:DNA integration"/>
    <property type="evidence" value="ECO:0007669"/>
    <property type="project" value="UniProtKB-KW"/>
</dbReference>
<evidence type="ECO:0000256" key="1">
    <source>
        <dbReference type="ARBA" id="ARBA00008857"/>
    </source>
</evidence>
<dbReference type="CDD" id="cd00397">
    <property type="entry name" value="DNA_BRE_C"/>
    <property type="match status" value="1"/>
</dbReference>
<evidence type="ECO:0000313" key="9">
    <source>
        <dbReference type="Proteomes" id="UP001431656"/>
    </source>
</evidence>
<dbReference type="PROSITE" id="PS51900">
    <property type="entry name" value="CB"/>
    <property type="match status" value="1"/>
</dbReference>
<keyword evidence="2" id="KW-0229">DNA integration</keyword>
<reference evidence="8" key="1">
    <citation type="journal article" date="2024" name="Int. J. Syst. Evol. Microbiol.">
        <title>Brooklawnia propionicigenes sp. nov., a facultatively anaerobic, propionate-producing bacterium isolated from a methanogenic reactor treating waste from cattle farms.</title>
        <authorList>
            <person name="Akita Y."/>
            <person name="Ueki A."/>
            <person name="Tonouchi A."/>
            <person name="Sugawara Y."/>
            <person name="Honma S."/>
            <person name="Kaku N."/>
            <person name="Ueki K."/>
        </authorList>
    </citation>
    <scope>NUCLEOTIDE SEQUENCE</scope>
    <source>
        <strain evidence="8">SH051</strain>
    </source>
</reference>
<dbReference type="Gene3D" id="1.10.443.10">
    <property type="entry name" value="Intergrase catalytic core"/>
    <property type="match status" value="1"/>
</dbReference>
<evidence type="ECO:0000256" key="3">
    <source>
        <dbReference type="ARBA" id="ARBA00023125"/>
    </source>
</evidence>
<dbReference type="RefSeq" id="WP_286266708.1">
    <property type="nucleotide sequence ID" value="NZ_AP028056.1"/>
</dbReference>
<dbReference type="Proteomes" id="UP001431656">
    <property type="component" value="Chromosome"/>
</dbReference>
<dbReference type="InterPro" id="IPR013762">
    <property type="entry name" value="Integrase-like_cat_sf"/>
</dbReference>
<dbReference type="PANTHER" id="PTHR30349">
    <property type="entry name" value="PHAGE INTEGRASE-RELATED"/>
    <property type="match status" value="1"/>
</dbReference>
<gene>
    <name evidence="8" type="ORF">brsh051_01940</name>
</gene>
<dbReference type="PROSITE" id="PS51898">
    <property type="entry name" value="TYR_RECOMBINASE"/>
    <property type="match status" value="1"/>
</dbReference>
<dbReference type="KEGG" id="broo:brsh051_01940"/>
<dbReference type="EMBL" id="AP028056">
    <property type="protein sequence ID" value="BEH00913.1"/>
    <property type="molecule type" value="Genomic_DNA"/>
</dbReference>
<dbReference type="InterPro" id="IPR050090">
    <property type="entry name" value="Tyrosine_recombinase_XerCD"/>
</dbReference>
<dbReference type="PANTHER" id="PTHR30349:SF41">
    <property type="entry name" value="INTEGRASE_RECOMBINASE PROTEIN MJ0367-RELATED"/>
    <property type="match status" value="1"/>
</dbReference>
<keyword evidence="4" id="KW-0233">DNA recombination</keyword>
<dbReference type="GO" id="GO:0003677">
    <property type="term" value="F:DNA binding"/>
    <property type="evidence" value="ECO:0007669"/>
    <property type="project" value="UniProtKB-UniRule"/>
</dbReference>
<evidence type="ECO:0000256" key="5">
    <source>
        <dbReference type="PROSITE-ProRule" id="PRU01248"/>
    </source>
</evidence>
<protein>
    <submittedName>
        <fullName evidence="8">Tyrosine recombinase XerC</fullName>
    </submittedName>
</protein>
<dbReference type="GO" id="GO:0006310">
    <property type="term" value="P:DNA recombination"/>
    <property type="evidence" value="ECO:0007669"/>
    <property type="project" value="UniProtKB-KW"/>
</dbReference>
<dbReference type="Gene3D" id="1.10.150.130">
    <property type="match status" value="1"/>
</dbReference>
<accession>A0AAN0MEB8</accession>
<dbReference type="AlphaFoldDB" id="A0AAN0MEB8"/>
<dbReference type="InterPro" id="IPR011010">
    <property type="entry name" value="DNA_brk_join_enz"/>
</dbReference>
<feature type="domain" description="Core-binding (CB)" evidence="7">
    <location>
        <begin position="3"/>
        <end position="89"/>
    </location>
</feature>
<keyword evidence="3 5" id="KW-0238">DNA-binding</keyword>
<dbReference type="InterPro" id="IPR010998">
    <property type="entry name" value="Integrase_recombinase_N"/>
</dbReference>
<evidence type="ECO:0000259" key="7">
    <source>
        <dbReference type="PROSITE" id="PS51900"/>
    </source>
</evidence>
<evidence type="ECO:0000256" key="4">
    <source>
        <dbReference type="ARBA" id="ARBA00023172"/>
    </source>
</evidence>
<dbReference type="InterPro" id="IPR044068">
    <property type="entry name" value="CB"/>
</dbReference>
<keyword evidence="9" id="KW-1185">Reference proteome</keyword>
<evidence type="ECO:0000259" key="6">
    <source>
        <dbReference type="PROSITE" id="PS51898"/>
    </source>
</evidence>
<dbReference type="Pfam" id="PF00589">
    <property type="entry name" value="Phage_integrase"/>
    <property type="match status" value="1"/>
</dbReference>
<name>A0AAN0MEB8_9ACTN</name>
<dbReference type="InterPro" id="IPR002104">
    <property type="entry name" value="Integrase_catalytic"/>
</dbReference>
<organism evidence="8 9">
    <name type="scientific">Brooklawnia propionicigenes</name>
    <dbReference type="NCBI Taxonomy" id="3041175"/>
    <lineage>
        <taxon>Bacteria</taxon>
        <taxon>Bacillati</taxon>
        <taxon>Actinomycetota</taxon>
        <taxon>Actinomycetes</taxon>
        <taxon>Propionibacteriales</taxon>
        <taxon>Propionibacteriaceae</taxon>
        <taxon>Brooklawnia</taxon>
    </lineage>
</organism>
<dbReference type="SUPFAM" id="SSF56349">
    <property type="entry name" value="DNA breaking-rejoining enzymes"/>
    <property type="match status" value="1"/>
</dbReference>
<proteinExistence type="inferred from homology"/>
<evidence type="ECO:0000256" key="2">
    <source>
        <dbReference type="ARBA" id="ARBA00022908"/>
    </source>
</evidence>
<comment type="similarity">
    <text evidence="1">Belongs to the 'phage' integrase family.</text>
</comment>
<sequence>MAARLEDLRKSFDRALRAADKSPQTVRLYDQAVIFFGRWLAEQGRPETLDELTRPAIREWLASLRDAGLSANTRKMRYRGLHRFCQWLADEDELATNPMAKLEAPAVTDEPAVPIVSDADLTKLLSTCRGKSFADRRDQAIFRVLLDTGIRVGELAGMTTDPSRLDLDTAIALVTGKTGTRFVYFGDRTVQAVDRYLRVRSDHRWAHLPKLWLGERGGLTEDGIRARFEVRCDEAGLPRIHPHQLRHTWANDFLANGGQERDAMRLAGWKSDAMLGRYGSVAADERAKAAAQRLRRGDRI</sequence>
<feature type="domain" description="Tyr recombinase" evidence="6">
    <location>
        <begin position="111"/>
        <end position="292"/>
    </location>
</feature>
<evidence type="ECO:0000313" key="8">
    <source>
        <dbReference type="EMBL" id="BEH00913.1"/>
    </source>
</evidence>
<dbReference type="InterPro" id="IPR004107">
    <property type="entry name" value="Integrase_SAM-like_N"/>
</dbReference>
<dbReference type="Pfam" id="PF02899">
    <property type="entry name" value="Phage_int_SAM_1"/>
    <property type="match status" value="1"/>
</dbReference>